<evidence type="ECO:0000256" key="1">
    <source>
        <dbReference type="SAM" id="Coils"/>
    </source>
</evidence>
<feature type="domain" description="TIR" evidence="2">
    <location>
        <begin position="1"/>
        <end position="134"/>
    </location>
</feature>
<feature type="coiled-coil region" evidence="1">
    <location>
        <begin position="172"/>
        <end position="206"/>
    </location>
</feature>
<dbReference type="GO" id="GO:0007165">
    <property type="term" value="P:signal transduction"/>
    <property type="evidence" value="ECO:0007669"/>
    <property type="project" value="InterPro"/>
</dbReference>
<dbReference type="InterPro" id="IPR000157">
    <property type="entry name" value="TIR_dom"/>
</dbReference>
<evidence type="ECO:0000259" key="2">
    <source>
        <dbReference type="PROSITE" id="PS50104"/>
    </source>
</evidence>
<dbReference type="Pfam" id="PF13676">
    <property type="entry name" value="TIR_2"/>
    <property type="match status" value="1"/>
</dbReference>
<organism evidence="3 4">
    <name type="scientific">Oceanidesulfovibrio marinus</name>
    <dbReference type="NCBI Taxonomy" id="370038"/>
    <lineage>
        <taxon>Bacteria</taxon>
        <taxon>Pseudomonadati</taxon>
        <taxon>Thermodesulfobacteriota</taxon>
        <taxon>Desulfovibrionia</taxon>
        <taxon>Desulfovibrionales</taxon>
        <taxon>Desulfovibrionaceae</taxon>
        <taxon>Oceanidesulfovibrio</taxon>
    </lineage>
</organism>
<dbReference type="Proteomes" id="UP000434052">
    <property type="component" value="Unassembled WGS sequence"/>
</dbReference>
<dbReference type="RefSeq" id="WP_167512582.1">
    <property type="nucleotide sequence ID" value="NZ_QMIF01000013.1"/>
</dbReference>
<protein>
    <recommendedName>
        <fullName evidence="2">TIR domain-containing protein</fullName>
    </recommendedName>
</protein>
<accession>A0A6P1ZEX3</accession>
<gene>
    <name evidence="3" type="ORF">DQK91_16585</name>
</gene>
<comment type="caution">
    <text evidence="3">The sequence shown here is derived from an EMBL/GenBank/DDBJ whole genome shotgun (WGS) entry which is preliminary data.</text>
</comment>
<proteinExistence type="predicted"/>
<sequence>MRKVFISQCTKDKEIANSFFRLLCTGVGIPADDILNTSLEGAGVPPGEDFIQFIQNNLQGSKCLIPLISQNYYHSTFCVSELGGAWATCKKVFPLIIPPMDYNSVDAIWRNTQSALITDEGKLSEFAQSLADFLNIKLNAPRWETMRKTFLGEANNFISNQKEPPIVIYDEYKKLSDELSLLKNDYRRILEENAGLKQSYEQLKEIKDASEVKSFINNNTPHIERFEELAREVHDMLSQYGYLVKQYIFYEATNRDTRELNKLSKDYDDEFRVAEERNLIQDSGGGYGVINRYKNKISELLNSISDVREVIEDSEEDFINYYYSKYKSDLDISDREFWEEHFDL</sequence>
<evidence type="ECO:0000313" key="3">
    <source>
        <dbReference type="EMBL" id="TVM31829.1"/>
    </source>
</evidence>
<dbReference type="SUPFAM" id="SSF52200">
    <property type="entry name" value="Toll/Interleukin receptor TIR domain"/>
    <property type="match status" value="1"/>
</dbReference>
<evidence type="ECO:0000313" key="4">
    <source>
        <dbReference type="Proteomes" id="UP000434052"/>
    </source>
</evidence>
<dbReference type="PROSITE" id="PS50104">
    <property type="entry name" value="TIR"/>
    <property type="match status" value="1"/>
</dbReference>
<dbReference type="AlphaFoldDB" id="A0A6P1ZEX3"/>
<feature type="coiled-coil region" evidence="1">
    <location>
        <begin position="290"/>
        <end position="317"/>
    </location>
</feature>
<reference evidence="3 4" key="1">
    <citation type="submission" date="2018-06" db="EMBL/GenBank/DDBJ databases">
        <title>Complete genome of Desulfovibrio marinus P48SEP.</title>
        <authorList>
            <person name="Crispim J.S."/>
            <person name="Vidigal P.M.P."/>
            <person name="Silva L.C.F."/>
            <person name="Araujo L.C."/>
            <person name="Laguardia C.N."/>
            <person name="Dias R.S."/>
            <person name="Sousa M.P."/>
            <person name="Paula S.O."/>
            <person name="Silva C."/>
        </authorList>
    </citation>
    <scope>NUCLEOTIDE SEQUENCE [LARGE SCALE GENOMIC DNA]</scope>
    <source>
        <strain evidence="3 4">P48SEP</strain>
    </source>
</reference>
<dbReference type="Gene3D" id="3.40.50.10140">
    <property type="entry name" value="Toll/interleukin-1 receptor homology (TIR) domain"/>
    <property type="match status" value="1"/>
</dbReference>
<keyword evidence="1" id="KW-0175">Coiled coil</keyword>
<name>A0A6P1ZEX3_9BACT</name>
<dbReference type="InterPro" id="IPR035897">
    <property type="entry name" value="Toll_tir_struct_dom_sf"/>
</dbReference>
<dbReference type="EMBL" id="QMIF01000013">
    <property type="protein sequence ID" value="TVM31829.1"/>
    <property type="molecule type" value="Genomic_DNA"/>
</dbReference>